<dbReference type="Gene3D" id="3.60.10.10">
    <property type="entry name" value="Endonuclease/exonuclease/phosphatase"/>
    <property type="match status" value="1"/>
</dbReference>
<proteinExistence type="predicted"/>
<evidence type="ECO:0000259" key="2">
    <source>
        <dbReference type="PROSITE" id="PS50879"/>
    </source>
</evidence>
<evidence type="ECO:0000313" key="3">
    <source>
        <dbReference type="EMBL" id="GIY28177.1"/>
    </source>
</evidence>
<dbReference type="GO" id="GO:0004523">
    <property type="term" value="F:RNA-DNA hybrid ribonuclease activity"/>
    <property type="evidence" value="ECO:0007669"/>
    <property type="project" value="InterPro"/>
</dbReference>
<dbReference type="InterPro" id="IPR012337">
    <property type="entry name" value="RNaseH-like_sf"/>
</dbReference>
<dbReference type="Pfam" id="PF00075">
    <property type="entry name" value="RNase_H"/>
    <property type="match status" value="1"/>
</dbReference>
<comment type="caution">
    <text evidence="3">The sequence shown here is derived from an EMBL/GenBank/DDBJ whole genome shotgun (WGS) entry which is preliminary data.</text>
</comment>
<reference evidence="3 4" key="1">
    <citation type="submission" date="2021-06" db="EMBL/GenBank/DDBJ databases">
        <title>Caerostris darwini draft genome.</title>
        <authorList>
            <person name="Kono N."/>
            <person name="Arakawa K."/>
        </authorList>
    </citation>
    <scope>NUCLEOTIDE SEQUENCE [LARGE SCALE GENOMIC DNA]</scope>
</reference>
<protein>
    <recommendedName>
        <fullName evidence="2">RNase H type-1 domain-containing protein</fullName>
    </recommendedName>
</protein>
<dbReference type="GO" id="GO:0003676">
    <property type="term" value="F:nucleic acid binding"/>
    <property type="evidence" value="ECO:0007669"/>
    <property type="project" value="InterPro"/>
</dbReference>
<gene>
    <name evidence="3" type="primary">R1A1-elementORF2_25</name>
    <name evidence="3" type="ORF">CDAR_72041</name>
</gene>
<keyword evidence="4" id="KW-1185">Reference proteome</keyword>
<sequence>MDAPLENVMCKKEKGSKSLPEPSMDRVPHPTFLKGAHINLGNARAANTQLNQTITHQQFDFLSLNEPYSFENNIICIPRGYKIQRFDNQPKAAIIIRDSFDSQMVFKNQFLVVIQFNFYRIKCLLISTYCPPRGILTQQLAIIQLWIEKFPGYSVLLLGDFNSKSRVSDEISNSDHNLLEVTWYTENYSNSNWLFIKKTIFDIINNHSKKIITDPNYNIENIQQEIRNKCTNNSSSTRTRRRNAVWWTLELKIKRSRTRALRTLYQKENEEDARKIKKAAFKKSQAEYKKLIIRTKKNKFKEFINSFTTNNCFGKNYQIITYKKKRAEITNRIAKEDGSFSESIPESISTILNYHFPFCPEATSLPNLISTDSSFLEISPGELEAVIQKIKYKKASGLDGIPGEIVKEIYYANPEWFRILFNNLLSLGTFPAIWKRARIALIPKDNRETVSTEAIQILAGIPPISLTLRFLTKLYHLRYLQQDITIHHQVFNYRNLEPRSKHEPPLSKRTFEWRHMKPVEEGCCVYTDGSKMNGKVGCATVCLINNIEQHHIIGRLSDEATVFMAELKAIETAIEYATSSHFSYAKIITDSRSVLQAVQNTNNDYPPVLQIKSLLTNSATRIELIWTRAHIGVVGNEMADSYTKEATTKDDIDFHLNTTINHIKKAAYKAIIVEWQQQWSNSVKGRSVNELCPQVNTKRLHGNHFINQIITGHGAIAIHQHKFFSVNSVCNCGAQVEDRAHIVFNCELWSDIRKKFFPKNFKDKSLLQLLTNIKVRTRIELIMKKKLEDLLETMD</sequence>
<dbReference type="PANTHER" id="PTHR47510:SF3">
    <property type="entry name" value="ENDO_EXONUCLEASE_PHOSPHATASE DOMAIN-CONTAINING PROTEIN"/>
    <property type="match status" value="1"/>
</dbReference>
<dbReference type="InterPro" id="IPR002156">
    <property type="entry name" value="RNaseH_domain"/>
</dbReference>
<accession>A0AAV4S3J5</accession>
<dbReference type="Proteomes" id="UP001054837">
    <property type="component" value="Unassembled WGS sequence"/>
</dbReference>
<dbReference type="SUPFAM" id="SSF56219">
    <property type="entry name" value="DNase I-like"/>
    <property type="match status" value="1"/>
</dbReference>
<evidence type="ECO:0000256" key="1">
    <source>
        <dbReference type="SAM" id="MobiDB-lite"/>
    </source>
</evidence>
<dbReference type="PROSITE" id="PS50879">
    <property type="entry name" value="RNASE_H_1"/>
    <property type="match status" value="1"/>
</dbReference>
<dbReference type="InterPro" id="IPR036691">
    <property type="entry name" value="Endo/exonu/phosph_ase_sf"/>
</dbReference>
<dbReference type="CDD" id="cd09276">
    <property type="entry name" value="Rnase_HI_RT_non_LTR"/>
    <property type="match status" value="1"/>
</dbReference>
<dbReference type="SUPFAM" id="SSF53098">
    <property type="entry name" value="Ribonuclease H-like"/>
    <property type="match status" value="1"/>
</dbReference>
<dbReference type="Gene3D" id="3.30.420.10">
    <property type="entry name" value="Ribonuclease H-like superfamily/Ribonuclease H"/>
    <property type="match status" value="1"/>
</dbReference>
<feature type="domain" description="RNase H type-1" evidence="2">
    <location>
        <begin position="519"/>
        <end position="648"/>
    </location>
</feature>
<name>A0AAV4S3J5_9ARAC</name>
<dbReference type="EMBL" id="BPLQ01007154">
    <property type="protein sequence ID" value="GIY28177.1"/>
    <property type="molecule type" value="Genomic_DNA"/>
</dbReference>
<evidence type="ECO:0000313" key="4">
    <source>
        <dbReference type="Proteomes" id="UP001054837"/>
    </source>
</evidence>
<dbReference type="PANTHER" id="PTHR47510">
    <property type="entry name" value="REVERSE TRANSCRIPTASE DOMAIN-CONTAINING PROTEIN"/>
    <property type="match status" value="1"/>
</dbReference>
<dbReference type="AlphaFoldDB" id="A0AAV4S3J5"/>
<feature type="region of interest" description="Disordered" evidence="1">
    <location>
        <begin position="1"/>
        <end position="24"/>
    </location>
</feature>
<organism evidence="3 4">
    <name type="scientific">Caerostris darwini</name>
    <dbReference type="NCBI Taxonomy" id="1538125"/>
    <lineage>
        <taxon>Eukaryota</taxon>
        <taxon>Metazoa</taxon>
        <taxon>Ecdysozoa</taxon>
        <taxon>Arthropoda</taxon>
        <taxon>Chelicerata</taxon>
        <taxon>Arachnida</taxon>
        <taxon>Araneae</taxon>
        <taxon>Araneomorphae</taxon>
        <taxon>Entelegynae</taxon>
        <taxon>Araneoidea</taxon>
        <taxon>Araneidae</taxon>
        <taxon>Caerostris</taxon>
    </lineage>
</organism>
<dbReference type="InterPro" id="IPR036397">
    <property type="entry name" value="RNaseH_sf"/>
</dbReference>